<dbReference type="PROSITE" id="PS01022">
    <property type="entry name" value="PTR2_1"/>
    <property type="match status" value="1"/>
</dbReference>
<comment type="caution">
    <text evidence="7">The sequence shown here is derived from an EMBL/GenBank/DDBJ whole genome shotgun (WGS) entry which is preliminary data.</text>
</comment>
<dbReference type="Proteomes" id="UP000807159">
    <property type="component" value="Chromosome 12"/>
</dbReference>
<dbReference type="EMBL" id="JACEGQ020000012">
    <property type="protein sequence ID" value="KAH8492962.1"/>
    <property type="molecule type" value="Genomic_DNA"/>
</dbReference>
<dbReference type="GO" id="GO:0006857">
    <property type="term" value="P:oligopeptide transport"/>
    <property type="evidence" value="ECO:0007669"/>
    <property type="project" value="InterPro"/>
</dbReference>
<proteinExistence type="inferred from homology"/>
<dbReference type="GO" id="GO:0022857">
    <property type="term" value="F:transmembrane transporter activity"/>
    <property type="evidence" value="ECO:0007669"/>
    <property type="project" value="InterPro"/>
</dbReference>
<dbReference type="CDD" id="cd17416">
    <property type="entry name" value="MFS_NPF1_2"/>
    <property type="match status" value="1"/>
</dbReference>
<evidence type="ECO:0000256" key="1">
    <source>
        <dbReference type="ARBA" id="ARBA00004141"/>
    </source>
</evidence>
<name>A0A8T2XJJ8_POPDE</name>
<dbReference type="Gene3D" id="1.20.1250.20">
    <property type="entry name" value="MFS general substrate transporter like domains"/>
    <property type="match status" value="1"/>
</dbReference>
<dbReference type="PANTHER" id="PTHR11654">
    <property type="entry name" value="OLIGOPEPTIDE TRANSPORTER-RELATED"/>
    <property type="match status" value="1"/>
</dbReference>
<organism evidence="7 8">
    <name type="scientific">Populus deltoides</name>
    <name type="common">Eastern poplar</name>
    <name type="synonym">Eastern cottonwood</name>
    <dbReference type="NCBI Taxonomy" id="3696"/>
    <lineage>
        <taxon>Eukaryota</taxon>
        <taxon>Viridiplantae</taxon>
        <taxon>Streptophyta</taxon>
        <taxon>Embryophyta</taxon>
        <taxon>Tracheophyta</taxon>
        <taxon>Spermatophyta</taxon>
        <taxon>Magnoliopsida</taxon>
        <taxon>eudicotyledons</taxon>
        <taxon>Gunneridae</taxon>
        <taxon>Pentapetalae</taxon>
        <taxon>rosids</taxon>
        <taxon>fabids</taxon>
        <taxon>Malpighiales</taxon>
        <taxon>Salicaceae</taxon>
        <taxon>Saliceae</taxon>
        <taxon>Populus</taxon>
    </lineage>
</organism>
<feature type="transmembrane region" description="Helical" evidence="6">
    <location>
        <begin position="507"/>
        <end position="528"/>
    </location>
</feature>
<evidence type="ECO:0000256" key="4">
    <source>
        <dbReference type="ARBA" id="ARBA00022989"/>
    </source>
</evidence>
<feature type="transmembrane region" description="Helical" evidence="6">
    <location>
        <begin position="227"/>
        <end position="253"/>
    </location>
</feature>
<evidence type="ECO:0000256" key="3">
    <source>
        <dbReference type="ARBA" id="ARBA00022692"/>
    </source>
</evidence>
<feature type="transmembrane region" description="Helical" evidence="6">
    <location>
        <begin position="552"/>
        <end position="570"/>
    </location>
</feature>
<comment type="similarity">
    <text evidence="2">Belongs to the major facilitator superfamily. Proton-dependent oligopeptide transporter (POT/PTR) (TC 2.A.17) family.</text>
</comment>
<feature type="transmembrane region" description="Helical" evidence="6">
    <location>
        <begin position="201"/>
        <end position="221"/>
    </location>
</feature>
<feature type="transmembrane region" description="Helical" evidence="6">
    <location>
        <begin position="77"/>
        <end position="97"/>
    </location>
</feature>
<feature type="transmembrane region" description="Helical" evidence="6">
    <location>
        <begin position="385"/>
        <end position="406"/>
    </location>
</feature>
<evidence type="ECO:0000313" key="8">
    <source>
        <dbReference type="Proteomes" id="UP000807159"/>
    </source>
</evidence>
<evidence type="ECO:0000256" key="5">
    <source>
        <dbReference type="ARBA" id="ARBA00023136"/>
    </source>
</evidence>
<evidence type="ECO:0000313" key="7">
    <source>
        <dbReference type="EMBL" id="KAH8492962.1"/>
    </source>
</evidence>
<dbReference type="Pfam" id="PF00854">
    <property type="entry name" value="PTR2"/>
    <property type="match status" value="1"/>
</dbReference>
<dbReference type="InterPro" id="IPR036259">
    <property type="entry name" value="MFS_trans_sf"/>
</dbReference>
<dbReference type="SUPFAM" id="SSF103473">
    <property type="entry name" value="MFS general substrate transporter"/>
    <property type="match status" value="1"/>
</dbReference>
<gene>
    <name evidence="7" type="ORF">H0E87_022278</name>
</gene>
<dbReference type="AlphaFoldDB" id="A0A8T2XJJ8"/>
<keyword evidence="3 6" id="KW-0812">Transmembrane</keyword>
<keyword evidence="8" id="KW-1185">Reference proteome</keyword>
<dbReference type="InterPro" id="IPR018456">
    <property type="entry name" value="PTR2_symporter_CS"/>
</dbReference>
<reference evidence="7" key="1">
    <citation type="journal article" date="2021" name="J. Hered.">
        <title>Genome Assembly of Salicaceae Populus deltoides (Eastern Cottonwood) I-69 Based on Nanopore Sequencing and Hi-C Technologies.</title>
        <authorList>
            <person name="Bai S."/>
            <person name="Wu H."/>
            <person name="Zhang J."/>
            <person name="Pan Z."/>
            <person name="Zhao W."/>
            <person name="Li Z."/>
            <person name="Tong C."/>
        </authorList>
    </citation>
    <scope>NUCLEOTIDE SEQUENCE</scope>
    <source>
        <tissue evidence="7">Leaf</tissue>
    </source>
</reference>
<accession>A0A8T2XJJ8</accession>
<dbReference type="InterPro" id="IPR000109">
    <property type="entry name" value="POT_fam"/>
</dbReference>
<evidence type="ECO:0000256" key="6">
    <source>
        <dbReference type="SAM" id="Phobius"/>
    </source>
</evidence>
<feature type="transmembrane region" description="Helical" evidence="6">
    <location>
        <begin position="152"/>
        <end position="172"/>
    </location>
</feature>
<evidence type="ECO:0000256" key="2">
    <source>
        <dbReference type="ARBA" id="ARBA00005982"/>
    </source>
</evidence>
<sequence length="607" mass="66421">MEIAVDEKQATQKVASKKGGLRTMPFIIENTGSSDEFCGILIEYAANETFEKVAGVGLQANMILYLRNEYNLSNASGAYILSLWGAISYFMPILGAFISDSYLGRFSVIAYGTVISLLGMIVLWLTALIPHARPPHCAQTDDDLKDCVSPKLGQFLLLFSSFALLAIGAGGIRPCSLAFGANQIDNPTNPKNQRTLQTFFNWYYASVGISIMISVLVIVAIQDAAGWVVGFGVAVGFMLLSTIFFFLGSSLYVKVKANKSLVAGFAQVTVAAWKKKNLALPPMEYAAWYHHKGSKLVAPTEKLRFLNKACVIGNPEKDLDCDGLAVDPWRLCTVKQVEELKSLIKVLPICSTGIMIAVTLNQHAFPVLQATTMDRHFIGNQKLPAGSYGVFTILALTIWVAVYDRLFVPLLAKFTNRPQGLSNKQRMGIGIVISCIATATAGAVENKRRATALRQGLADHPRDVVDMSANWLIPQYCLVGLGEAFSAVGQIDFFYSQFPKTMTSIAVALFSLGMAVGNLVASLIIGIVDDVTGRGGKVSWVSDNLNKGHYDYYYWLLSLLSLVNFFYYLLCSWAFGSEDREEYDDGEAMEEVEMHPSVGSPIRHIGV</sequence>
<feature type="transmembrane region" description="Helical" evidence="6">
    <location>
        <begin position="109"/>
        <end position="132"/>
    </location>
</feature>
<feature type="transmembrane region" description="Helical" evidence="6">
    <location>
        <begin position="427"/>
        <end position="444"/>
    </location>
</feature>
<dbReference type="GO" id="GO:0016020">
    <property type="term" value="C:membrane"/>
    <property type="evidence" value="ECO:0007669"/>
    <property type="project" value="UniProtKB-SubCell"/>
</dbReference>
<comment type="subcellular location">
    <subcellularLocation>
        <location evidence="1">Membrane</location>
        <topology evidence="1">Multi-pass membrane protein</topology>
    </subcellularLocation>
</comment>
<protein>
    <submittedName>
        <fullName evidence="7">Uncharacterized protein</fullName>
    </submittedName>
</protein>
<keyword evidence="5 6" id="KW-0472">Membrane</keyword>
<keyword evidence="4 6" id="KW-1133">Transmembrane helix</keyword>